<proteinExistence type="predicted"/>
<organism evidence="1 2">
    <name type="scientific">Halobacillus andaensis</name>
    <dbReference type="NCBI Taxonomy" id="1176239"/>
    <lineage>
        <taxon>Bacteria</taxon>
        <taxon>Bacillati</taxon>
        <taxon>Bacillota</taxon>
        <taxon>Bacilli</taxon>
        <taxon>Bacillales</taxon>
        <taxon>Bacillaceae</taxon>
        <taxon>Halobacillus</taxon>
    </lineage>
</organism>
<evidence type="ECO:0000313" key="2">
    <source>
        <dbReference type="Proteomes" id="UP000660110"/>
    </source>
</evidence>
<dbReference type="Pfam" id="PF22871">
    <property type="entry name" value="AimR"/>
    <property type="match status" value="1"/>
</dbReference>
<dbReference type="Proteomes" id="UP000660110">
    <property type="component" value="Unassembled WGS sequence"/>
</dbReference>
<comment type="caution">
    <text evidence="1">The sequence shown here is derived from an EMBL/GenBank/DDBJ whole genome shotgun (WGS) entry which is preliminary data.</text>
</comment>
<dbReference type="EMBL" id="BMEL01000004">
    <property type="protein sequence ID" value="GGF30314.1"/>
    <property type="molecule type" value="Genomic_DNA"/>
</dbReference>
<reference evidence="1" key="2">
    <citation type="submission" date="2020-09" db="EMBL/GenBank/DDBJ databases">
        <authorList>
            <person name="Sun Q."/>
            <person name="Zhou Y."/>
        </authorList>
    </citation>
    <scope>NUCLEOTIDE SEQUENCE</scope>
    <source>
        <strain evidence="1">CGMCC 1.12153</strain>
    </source>
</reference>
<sequence>MNSHTLIEPVHLLQFQMSQPSKVYERYHFFLKSHSNERAAELTKDYCIETSFQTIDDQLACFEFLYMNDYINDLETILHTKDNHAEPSFLYEKLIKRREKAFSLHELKEFESLIFRHPSLKCLHLFIMIYMYYDLKMYTALDKYIDLCCVHLLAVREPLFYYYMNLRFDELSFHHYWKTNNLILARKYAYKYISKVIAPRKLSSMHHNLSLTYVFEDYDSSMYHADQALKIAETHDFSSMTKILKNNTIPFIAAFHQRTENMTTSDLVETAHIALAENEWDKARAILTSLPTLTPFQESYLGLATQNSKILRHAHQRFLQENGDLFFAMLPQLYLKRLN</sequence>
<evidence type="ECO:0000313" key="1">
    <source>
        <dbReference type="EMBL" id="GGF30314.1"/>
    </source>
</evidence>
<dbReference type="RefSeq" id="WP_188378498.1">
    <property type="nucleotide sequence ID" value="NZ_BMEL01000004.1"/>
</dbReference>
<name>A0A917BA35_HALAA</name>
<gene>
    <name evidence="1" type="ORF">GCM10010954_31820</name>
</gene>
<dbReference type="AlphaFoldDB" id="A0A917BA35"/>
<accession>A0A917BA35</accession>
<reference evidence="1" key="1">
    <citation type="journal article" date="2014" name="Int. J. Syst. Evol. Microbiol.">
        <title>Complete genome sequence of Corynebacterium casei LMG S-19264T (=DSM 44701T), isolated from a smear-ripened cheese.</title>
        <authorList>
            <consortium name="US DOE Joint Genome Institute (JGI-PGF)"/>
            <person name="Walter F."/>
            <person name="Albersmeier A."/>
            <person name="Kalinowski J."/>
            <person name="Ruckert C."/>
        </authorList>
    </citation>
    <scope>NUCLEOTIDE SEQUENCE</scope>
    <source>
        <strain evidence="1">CGMCC 1.12153</strain>
    </source>
</reference>
<keyword evidence="2" id="KW-1185">Reference proteome</keyword>
<dbReference type="NCBIfam" id="NF038310">
    <property type="entry name" value="lysogeny_AimR"/>
    <property type="match status" value="1"/>
</dbReference>
<dbReference type="InterPro" id="IPR047705">
    <property type="entry name" value="AimR-like"/>
</dbReference>
<protein>
    <submittedName>
        <fullName evidence="1">Uncharacterized protein</fullName>
    </submittedName>
</protein>